<feature type="domain" description="CN hydrolase" evidence="3">
    <location>
        <begin position="5"/>
        <end position="288"/>
    </location>
</feature>
<dbReference type="InterPro" id="IPR050345">
    <property type="entry name" value="Aliph_Amidase/BUP"/>
</dbReference>
<keyword evidence="5" id="KW-1185">Reference proteome</keyword>
<proteinExistence type="predicted"/>
<feature type="region of interest" description="Disordered" evidence="2">
    <location>
        <begin position="418"/>
        <end position="440"/>
    </location>
</feature>
<dbReference type="Proteomes" id="UP000310158">
    <property type="component" value="Unassembled WGS sequence"/>
</dbReference>
<protein>
    <recommendedName>
        <fullName evidence="3">CN hydrolase domain-containing protein</fullName>
    </recommendedName>
</protein>
<accession>A0A4S4LXQ5</accession>
<reference evidence="4 5" key="1">
    <citation type="submission" date="2019-02" db="EMBL/GenBank/DDBJ databases">
        <title>Genome sequencing of the rare red list fungi Bondarzewia mesenterica.</title>
        <authorList>
            <person name="Buettner E."/>
            <person name="Kellner H."/>
        </authorList>
    </citation>
    <scope>NUCLEOTIDE SEQUENCE [LARGE SCALE GENOMIC DNA]</scope>
    <source>
        <strain evidence="4 5">DSM 108281</strain>
    </source>
</reference>
<name>A0A4S4LXQ5_9AGAM</name>
<dbReference type="CDD" id="cd07197">
    <property type="entry name" value="nitrilase"/>
    <property type="match status" value="1"/>
</dbReference>
<dbReference type="EMBL" id="SGPL01000146">
    <property type="protein sequence ID" value="THH16688.1"/>
    <property type="molecule type" value="Genomic_DNA"/>
</dbReference>
<dbReference type="Gene3D" id="3.60.110.10">
    <property type="entry name" value="Carbon-nitrogen hydrolase"/>
    <property type="match status" value="1"/>
</dbReference>
<dbReference type="PANTHER" id="PTHR43674">
    <property type="entry name" value="NITRILASE C965.09-RELATED"/>
    <property type="match status" value="1"/>
</dbReference>
<dbReference type="InterPro" id="IPR003010">
    <property type="entry name" value="C-N_Hydrolase"/>
</dbReference>
<sequence length="609" mass="68381">MPRPLRIAICQFASEPPSKGSNDSVSTNVARLESFVSSATSQHADLIVFPEYFLTGVIAEHLHLASDEGHWVEMLQNLARKYSIDIVAGTIVEKSSLNDEHLFNTARYIDKHGEVLGEYRKKNLWHPEKEYLQSATEDHQVFQTEKFKAGLLICWDLAWPEAFRALMLQGVEVVIVPTCWLLDDVGEIGKKYDPDGSGEAAWVDSMVVNRAYENECCVIFVKFVTSITPIMNSLMLVLIRCVYDLSCGGLKENGIMGHSSVSLPFKGAITRMEGVDEEMRVVDVDLDILEVPSPFTHLIPFCVTERVIAGCSGSANVELNLGWVGFTGYRWLQLGYLAGRCPQECFIVNVNVILLCICGQANLAPSSNLFLYTEFEHAWILCTMHPVSSNRAETETRIFSSKKFIEFHPEAFRDPSSPYHIKPGTHGPSHPNEIPGEPVSAADEGRLKLTEQGYDPDSFWDQPIVWGDHDAFQHVNNVRYVRFFESGRMHWISAIGHKLGGQDRAQKMLSAKGVSFILKSIEVNFRRPVRFPDTLLIAHKPAPFVSSSPSTHTPPLSRTQFLLHATAWSYAQRNVVATSTSVITWYDYDHLRKCDPGDETWAPVLNSMK</sequence>
<dbReference type="GO" id="GO:0016811">
    <property type="term" value="F:hydrolase activity, acting on carbon-nitrogen (but not peptide) bonds, in linear amides"/>
    <property type="evidence" value="ECO:0007669"/>
    <property type="project" value="TreeGrafter"/>
</dbReference>
<evidence type="ECO:0000256" key="1">
    <source>
        <dbReference type="ARBA" id="ARBA00022801"/>
    </source>
</evidence>
<dbReference type="PROSITE" id="PS50263">
    <property type="entry name" value="CN_HYDROLASE"/>
    <property type="match status" value="1"/>
</dbReference>
<comment type="caution">
    <text evidence="4">The sequence shown here is derived from an EMBL/GenBank/DDBJ whole genome shotgun (WGS) entry which is preliminary data.</text>
</comment>
<evidence type="ECO:0000313" key="5">
    <source>
        <dbReference type="Proteomes" id="UP000310158"/>
    </source>
</evidence>
<dbReference type="InterPro" id="IPR029069">
    <property type="entry name" value="HotDog_dom_sf"/>
</dbReference>
<gene>
    <name evidence="4" type="ORF">EW146_g3991</name>
</gene>
<dbReference type="SUPFAM" id="SSF54637">
    <property type="entry name" value="Thioesterase/thiol ester dehydrase-isomerase"/>
    <property type="match status" value="1"/>
</dbReference>
<evidence type="ECO:0000259" key="3">
    <source>
        <dbReference type="PROSITE" id="PS50263"/>
    </source>
</evidence>
<dbReference type="OrthoDB" id="5538558at2759"/>
<dbReference type="Gene3D" id="3.10.129.10">
    <property type="entry name" value="Hotdog Thioesterase"/>
    <property type="match status" value="1"/>
</dbReference>
<dbReference type="SUPFAM" id="SSF56317">
    <property type="entry name" value="Carbon-nitrogen hydrolase"/>
    <property type="match status" value="1"/>
</dbReference>
<dbReference type="Pfam" id="PF13279">
    <property type="entry name" value="4HBT_2"/>
    <property type="match status" value="1"/>
</dbReference>
<organism evidence="4 5">
    <name type="scientific">Bondarzewia mesenterica</name>
    <dbReference type="NCBI Taxonomy" id="1095465"/>
    <lineage>
        <taxon>Eukaryota</taxon>
        <taxon>Fungi</taxon>
        <taxon>Dikarya</taxon>
        <taxon>Basidiomycota</taxon>
        <taxon>Agaricomycotina</taxon>
        <taxon>Agaricomycetes</taxon>
        <taxon>Russulales</taxon>
        <taxon>Bondarzewiaceae</taxon>
        <taxon>Bondarzewia</taxon>
    </lineage>
</organism>
<dbReference type="InterPro" id="IPR036526">
    <property type="entry name" value="C-N_Hydrolase_sf"/>
</dbReference>
<evidence type="ECO:0000313" key="4">
    <source>
        <dbReference type="EMBL" id="THH16688.1"/>
    </source>
</evidence>
<dbReference type="Pfam" id="PF00795">
    <property type="entry name" value="CN_hydrolase"/>
    <property type="match status" value="1"/>
</dbReference>
<dbReference type="CDD" id="cd00586">
    <property type="entry name" value="4HBT"/>
    <property type="match status" value="1"/>
</dbReference>
<keyword evidence="1" id="KW-0378">Hydrolase</keyword>
<dbReference type="AlphaFoldDB" id="A0A4S4LXQ5"/>
<evidence type="ECO:0000256" key="2">
    <source>
        <dbReference type="SAM" id="MobiDB-lite"/>
    </source>
</evidence>
<dbReference type="PANTHER" id="PTHR43674:SF16">
    <property type="entry name" value="CARBON-NITROGEN FAMILY, PUTATIVE (AFU_ORTHOLOGUE AFUA_5G02350)-RELATED"/>
    <property type="match status" value="1"/>
</dbReference>